<keyword evidence="1" id="KW-0472">Membrane</keyword>
<keyword evidence="1" id="KW-1133">Transmembrane helix</keyword>
<comment type="caution">
    <text evidence="2">The sequence shown here is derived from an EMBL/GenBank/DDBJ whole genome shotgun (WGS) entry which is preliminary data.</text>
</comment>
<feature type="non-terminal residue" evidence="2">
    <location>
        <position position="1"/>
    </location>
</feature>
<feature type="transmembrane region" description="Helical" evidence="1">
    <location>
        <begin position="168"/>
        <end position="186"/>
    </location>
</feature>
<organism evidence="2 3">
    <name type="scientific">Durusdinium trenchii</name>
    <dbReference type="NCBI Taxonomy" id="1381693"/>
    <lineage>
        <taxon>Eukaryota</taxon>
        <taxon>Sar</taxon>
        <taxon>Alveolata</taxon>
        <taxon>Dinophyceae</taxon>
        <taxon>Suessiales</taxon>
        <taxon>Symbiodiniaceae</taxon>
        <taxon>Durusdinium</taxon>
    </lineage>
</organism>
<keyword evidence="1" id="KW-0812">Transmembrane</keyword>
<dbReference type="EMBL" id="CAXAMM010010180">
    <property type="protein sequence ID" value="CAK9022524.1"/>
    <property type="molecule type" value="Genomic_DNA"/>
</dbReference>
<keyword evidence="3" id="KW-1185">Reference proteome</keyword>
<gene>
    <name evidence="2" type="ORF">SCF082_LOCUS15822</name>
</gene>
<evidence type="ECO:0000313" key="2">
    <source>
        <dbReference type="EMBL" id="CAK9022524.1"/>
    </source>
</evidence>
<sequence>YRGSVLPLGALFALPSTLLTAILHITWNPDLKGADNNEVGFWEGASKVHEIRGELYNCASTLVAFCSNKQEMQEEVSNFQHFMIRLISLLFATAMRHLSSLRHLQDADNFNKTPKRASTTNAKEAPRKKGCSRGVLKIPPPILNRSLTDLSNAIVDIYRVRKIREVPFPFPYSQMVILMLTVYTLVTPVLSSQLIENIYMATMATFCVTTAFWSLYHIADESQISGSLFFFFFCGGCCCCDKQDDVCMCVCVCVTPCTKGFNATVSTTTTP</sequence>
<proteinExistence type="predicted"/>
<feature type="transmembrane region" description="Helical" evidence="1">
    <location>
        <begin position="198"/>
        <end position="219"/>
    </location>
</feature>
<accession>A0ABP0K8W4</accession>
<reference evidence="2 3" key="1">
    <citation type="submission" date="2024-02" db="EMBL/GenBank/DDBJ databases">
        <authorList>
            <person name="Chen Y."/>
            <person name="Shah S."/>
            <person name="Dougan E. K."/>
            <person name="Thang M."/>
            <person name="Chan C."/>
        </authorList>
    </citation>
    <scope>NUCLEOTIDE SEQUENCE [LARGE SCALE GENOMIC DNA]</scope>
</reference>
<dbReference type="Proteomes" id="UP001642464">
    <property type="component" value="Unassembled WGS sequence"/>
</dbReference>
<name>A0ABP0K8W4_9DINO</name>
<evidence type="ECO:0000313" key="3">
    <source>
        <dbReference type="Proteomes" id="UP001642464"/>
    </source>
</evidence>
<evidence type="ECO:0000256" key="1">
    <source>
        <dbReference type="SAM" id="Phobius"/>
    </source>
</evidence>
<protein>
    <submittedName>
        <fullName evidence="2">UPF0187 protein</fullName>
    </submittedName>
</protein>